<dbReference type="EMBL" id="AP029265">
    <property type="protein sequence ID" value="BFF97283.1"/>
    <property type="molecule type" value="Genomic_DNA"/>
</dbReference>
<reference evidence="1 2" key="1">
    <citation type="submission" date="2024-02" db="EMBL/GenBank/DDBJ databases">
        <title>A chromosome-level genome assembly of Drosophila madeirensis, a fruit fly species endemic to Madeira island.</title>
        <authorList>
            <person name="Tomihara K."/>
            <person name="Llopart A."/>
            <person name="Yamamoto D."/>
        </authorList>
    </citation>
    <scope>NUCLEOTIDE SEQUENCE [LARGE SCALE GENOMIC DNA]</scope>
    <source>
        <strain evidence="1 2">RF1</strain>
    </source>
</reference>
<sequence>MNETVDEEIFIANIGALTVSTPLLTTLPHLHDSLIQHAVGLCRLLYIQDVSAWNEWSTDVAEFEDLTPHEACDKFLNEVLPIVSSYQLSTKVRKRLKLLDLHPCFRRIEQGYQYVPNDELSTCFVLKANRDFRLASALQTSSDSAQASHTVLINDAAIEQKVSVGYNFKISPETASLFSAMVSNNMELSIGQRHDLAEIHRRLRQAKQSFEDTARVLPFRRSIHDVVYNMDIFVNLRSNLCRSIEET</sequence>
<organism evidence="1 2">
    <name type="scientific">Drosophila madeirensis</name>
    <name type="common">Fruit fly</name>
    <dbReference type="NCBI Taxonomy" id="30013"/>
    <lineage>
        <taxon>Eukaryota</taxon>
        <taxon>Metazoa</taxon>
        <taxon>Ecdysozoa</taxon>
        <taxon>Arthropoda</taxon>
        <taxon>Hexapoda</taxon>
        <taxon>Insecta</taxon>
        <taxon>Pterygota</taxon>
        <taxon>Neoptera</taxon>
        <taxon>Endopterygota</taxon>
        <taxon>Diptera</taxon>
        <taxon>Brachycera</taxon>
        <taxon>Muscomorpha</taxon>
        <taxon>Ephydroidea</taxon>
        <taxon>Drosophilidae</taxon>
        <taxon>Drosophila</taxon>
        <taxon>Sophophora</taxon>
    </lineage>
</organism>
<gene>
    <name evidence="1" type="ORF">DMAD_05726</name>
</gene>
<dbReference type="Proteomes" id="UP001500889">
    <property type="component" value="Chromosome J"/>
</dbReference>
<evidence type="ECO:0000313" key="2">
    <source>
        <dbReference type="Proteomes" id="UP001500889"/>
    </source>
</evidence>
<evidence type="ECO:0000313" key="1">
    <source>
        <dbReference type="EMBL" id="BFF97283.1"/>
    </source>
</evidence>
<protein>
    <submittedName>
        <fullName evidence="1">Uncharacterized protein</fullName>
    </submittedName>
</protein>
<name>A0AAU9FN75_DROMD</name>
<proteinExistence type="predicted"/>
<accession>A0AAU9FN75</accession>
<dbReference type="AlphaFoldDB" id="A0AAU9FN75"/>
<keyword evidence="2" id="KW-1185">Reference proteome</keyword>